<reference evidence="1 2" key="1">
    <citation type="submission" date="2013-06" db="EMBL/GenBank/DDBJ databases">
        <authorList>
            <person name="Weinstock G."/>
            <person name="Sodergren E."/>
            <person name="Lobos E.A."/>
            <person name="Fulton L."/>
            <person name="Fulton R."/>
            <person name="Courtney L."/>
            <person name="Fronick C."/>
            <person name="O'Laughlin M."/>
            <person name="Godfrey J."/>
            <person name="Wilson R.M."/>
            <person name="Miner T."/>
            <person name="Farmer C."/>
            <person name="Delehaunty K."/>
            <person name="Cordes M."/>
            <person name="Minx P."/>
            <person name="Tomlinson C."/>
            <person name="Chen J."/>
            <person name="Wollam A."/>
            <person name="Pepin K.H."/>
            <person name="Bhonagiri V."/>
            <person name="Zhang X."/>
            <person name="Warren W."/>
            <person name="Mitreva M."/>
            <person name="Mardis E.R."/>
            <person name="Wilson R.K."/>
        </authorList>
    </citation>
    <scope>NUCLEOTIDE SEQUENCE [LARGE SCALE GENOMIC DNA]</scope>
    <source>
        <strain evidence="1 2">W1703</strain>
    </source>
</reference>
<evidence type="ECO:0000313" key="1">
    <source>
        <dbReference type="EMBL" id="ERJ75952.1"/>
    </source>
</evidence>
<sequence length="77" mass="9074">MLNRSMELRFRRILSQVQNPNQTLAIFLPLQSGPLERSKIFRPSAEKLKGPPLRKPKNFKKEKNSQIGSFLIQWRHC</sequence>
<dbReference type="EMBL" id="AWVA01000080">
    <property type="protein sequence ID" value="ERJ75952.1"/>
    <property type="molecule type" value="Genomic_DNA"/>
</dbReference>
<evidence type="ECO:0000313" key="2">
    <source>
        <dbReference type="Proteomes" id="UP000016617"/>
    </source>
</evidence>
<gene>
    <name evidence="1" type="ORF">HMPREF1557_01282</name>
</gene>
<dbReference type="HOGENOM" id="CLU_2636646_0_0_9"/>
<organism evidence="1 2">
    <name type="scientific">Streptococcus sobrinus W1703</name>
    <dbReference type="NCBI Taxonomy" id="1227275"/>
    <lineage>
        <taxon>Bacteria</taxon>
        <taxon>Bacillati</taxon>
        <taxon>Bacillota</taxon>
        <taxon>Bacilli</taxon>
        <taxon>Lactobacillales</taxon>
        <taxon>Streptococcaceae</taxon>
        <taxon>Streptococcus</taxon>
    </lineage>
</organism>
<comment type="caution">
    <text evidence="1">The sequence shown here is derived from an EMBL/GenBank/DDBJ whole genome shotgun (WGS) entry which is preliminary data.</text>
</comment>
<protein>
    <submittedName>
        <fullName evidence="1">Uncharacterized protein</fullName>
    </submittedName>
</protein>
<name>U2J7C4_9STRE</name>
<dbReference type="AlphaFoldDB" id="U2J7C4"/>
<accession>U2J7C4</accession>
<proteinExistence type="predicted"/>
<dbReference type="Proteomes" id="UP000016617">
    <property type="component" value="Unassembled WGS sequence"/>
</dbReference>